<gene>
    <name evidence="3" type="ORF">GPECTOR_17g965</name>
</gene>
<dbReference type="AlphaFoldDB" id="A0A150GKF3"/>
<feature type="region of interest" description="Disordered" evidence="1">
    <location>
        <begin position="422"/>
        <end position="507"/>
    </location>
</feature>
<comment type="caution">
    <text evidence="3">The sequence shown here is derived from an EMBL/GenBank/DDBJ whole genome shotgun (WGS) entry which is preliminary data.</text>
</comment>
<protein>
    <recommendedName>
        <fullName evidence="2">Helicase ATP-binding domain-containing protein</fullName>
    </recommendedName>
</protein>
<feature type="region of interest" description="Disordered" evidence="1">
    <location>
        <begin position="1"/>
        <end position="30"/>
    </location>
</feature>
<feature type="region of interest" description="Disordered" evidence="1">
    <location>
        <begin position="102"/>
        <end position="215"/>
    </location>
</feature>
<sequence length="982" mass="96976">MSRTGTGSQTPLLMPLSPHPTTATPPRAPLPPLRDYQQTLLRAACKEDIIVYLETGMGKTRIAVELIARALPSLRRDSRIAVFLAPSVPLVRQQAEVLAAVPDTKSPGTGPQPAQTAQPQPHGGGSGKAAGSANAAAAPSPAAAPESHLPEAADAEAADAEVEEAAEREAEAEAEAEGTEGAEGAEGGDRGGEAEAARGAGAGAGAGAQADTASPAAPWRPLLRVKWLGGTCSHEAWGPGHWAGLLRRCDVLVCTPAVLLGALVRAMIKVSSIGLLVVDEAHHCREQHPYAVLMREFVYRHKGQGQGQGPAAGPAAAGAEADPGAAASARAAGPQAHQLLGGGSDGEQHDAATAAREAGSGTGTDGVDGAAAAVGSGAGASAGGGGAALGRPRLLGLTASPLEANRLQEAMCGSRIVAPLHQESLRGQPSRPKAQIKWVGPGSALPPPPPGVLAAQPPAAGGRPGPDPATAGAGAASSLTAASPVATPGHELPSGAASPSASACAPTAASSSTFAPSACPTSASALSSNLRWLLSVLGLAERVVAARDRLQRLAHLGELDWEQLGLGDEGAALPLLMSASSLRDEFDASLKDIRQLKSQVAAVEAVLHDLGPWPALALAAADLFASREAPAGAAARGGGVAGGRGGVREALAAQGPEDLSRMLEPTDLGPAPCHKDGRELISGLSALAAALQAVPLPPALEPGLTLGDRVAALVLSLVMEGFMALLPPPGPQGTPPLYQPPPSQPAELAAPGAAVAQPAESGTGAAPPEPPAVLAPPEAGGAGEGADEGGGEGRGGGAGGEAAAIAAGFGVALLVQGGVRPCGRGLLTPWALRLLDSVPTAELQQQVLGFAPPTEPAATEAEPGTGAEVPGPPAAEGGLPAAAASAAAAASCAPHLPSTSPPPPSAGCRYPVPLVSHRVAWLLRHLHARALGAAERGRRNGDGEAEDGGGRGGSGAGPSGCPHWSAIVFCERKVGRAGRGYG</sequence>
<feature type="region of interest" description="Disordered" evidence="1">
    <location>
        <begin position="854"/>
        <end position="879"/>
    </location>
</feature>
<reference evidence="4" key="1">
    <citation type="journal article" date="2016" name="Nat. Commun.">
        <title>The Gonium pectorale genome demonstrates co-option of cell cycle regulation during the evolution of multicellularity.</title>
        <authorList>
            <person name="Hanschen E.R."/>
            <person name="Marriage T.N."/>
            <person name="Ferris P.J."/>
            <person name="Hamaji T."/>
            <person name="Toyoda A."/>
            <person name="Fujiyama A."/>
            <person name="Neme R."/>
            <person name="Noguchi H."/>
            <person name="Minakuchi Y."/>
            <person name="Suzuki M."/>
            <person name="Kawai-Toyooka H."/>
            <person name="Smith D.R."/>
            <person name="Sparks H."/>
            <person name="Anderson J."/>
            <person name="Bakaric R."/>
            <person name="Luria V."/>
            <person name="Karger A."/>
            <person name="Kirschner M.W."/>
            <person name="Durand P.M."/>
            <person name="Michod R.E."/>
            <person name="Nozaki H."/>
            <person name="Olson B.J."/>
        </authorList>
    </citation>
    <scope>NUCLEOTIDE SEQUENCE [LARGE SCALE GENOMIC DNA]</scope>
    <source>
        <strain evidence="4">NIES-2863</strain>
    </source>
</reference>
<dbReference type="InterPro" id="IPR011545">
    <property type="entry name" value="DEAD/DEAH_box_helicase_dom"/>
</dbReference>
<dbReference type="InterPro" id="IPR051363">
    <property type="entry name" value="RLR_Helicase"/>
</dbReference>
<organism evidence="3 4">
    <name type="scientific">Gonium pectorale</name>
    <name type="common">Green alga</name>
    <dbReference type="NCBI Taxonomy" id="33097"/>
    <lineage>
        <taxon>Eukaryota</taxon>
        <taxon>Viridiplantae</taxon>
        <taxon>Chlorophyta</taxon>
        <taxon>core chlorophytes</taxon>
        <taxon>Chlorophyceae</taxon>
        <taxon>CS clade</taxon>
        <taxon>Chlamydomonadales</taxon>
        <taxon>Volvocaceae</taxon>
        <taxon>Gonium</taxon>
    </lineage>
</organism>
<dbReference type="OrthoDB" id="552151at2759"/>
<dbReference type="PROSITE" id="PS51192">
    <property type="entry name" value="HELICASE_ATP_BIND_1"/>
    <property type="match status" value="1"/>
</dbReference>
<dbReference type="Gene3D" id="3.40.50.300">
    <property type="entry name" value="P-loop containing nucleotide triphosphate hydrolases"/>
    <property type="match status" value="2"/>
</dbReference>
<dbReference type="PANTHER" id="PTHR14074">
    <property type="entry name" value="HELICASE WITH DEATH DOMAIN-RELATED"/>
    <property type="match status" value="1"/>
</dbReference>
<feature type="compositionally biased region" description="Low complexity" evidence="1">
    <location>
        <begin position="452"/>
        <end position="461"/>
    </location>
</feature>
<feature type="compositionally biased region" description="Low complexity" evidence="1">
    <location>
        <begin position="493"/>
        <end position="507"/>
    </location>
</feature>
<evidence type="ECO:0000259" key="2">
    <source>
        <dbReference type="PROSITE" id="PS51192"/>
    </source>
</evidence>
<dbReference type="SMART" id="SM00487">
    <property type="entry name" value="DEXDc"/>
    <property type="match status" value="1"/>
</dbReference>
<feature type="compositionally biased region" description="Low complexity" evidence="1">
    <location>
        <begin position="107"/>
        <end position="121"/>
    </location>
</feature>
<dbReference type="SUPFAM" id="SSF52540">
    <property type="entry name" value="P-loop containing nucleoside triphosphate hydrolases"/>
    <property type="match status" value="1"/>
</dbReference>
<dbReference type="GO" id="GO:0005737">
    <property type="term" value="C:cytoplasm"/>
    <property type="evidence" value="ECO:0007669"/>
    <property type="project" value="TreeGrafter"/>
</dbReference>
<accession>A0A150GKF3</accession>
<evidence type="ECO:0000313" key="3">
    <source>
        <dbReference type="EMBL" id="KXZ50326.1"/>
    </source>
</evidence>
<dbReference type="EMBL" id="LSYV01000018">
    <property type="protein sequence ID" value="KXZ50326.1"/>
    <property type="molecule type" value="Genomic_DNA"/>
</dbReference>
<dbReference type="Pfam" id="PF00270">
    <property type="entry name" value="DEAD"/>
    <property type="match status" value="1"/>
</dbReference>
<feature type="compositionally biased region" description="Low complexity" evidence="1">
    <location>
        <begin position="129"/>
        <end position="152"/>
    </location>
</feature>
<dbReference type="InterPro" id="IPR014001">
    <property type="entry name" value="Helicase_ATP-bd"/>
</dbReference>
<keyword evidence="4" id="KW-1185">Reference proteome</keyword>
<feature type="region of interest" description="Disordered" evidence="1">
    <location>
        <begin position="303"/>
        <end position="367"/>
    </location>
</feature>
<feature type="compositionally biased region" description="Basic and acidic residues" evidence="1">
    <location>
        <begin position="187"/>
        <end position="196"/>
    </location>
</feature>
<feature type="compositionally biased region" description="Polar residues" evidence="1">
    <location>
        <begin position="1"/>
        <end position="11"/>
    </location>
</feature>
<name>A0A150GKF3_GONPE</name>
<proteinExistence type="predicted"/>
<feature type="compositionally biased region" description="Low complexity" evidence="1">
    <location>
        <begin position="745"/>
        <end position="759"/>
    </location>
</feature>
<evidence type="ECO:0000256" key="1">
    <source>
        <dbReference type="SAM" id="MobiDB-lite"/>
    </source>
</evidence>
<dbReference type="InterPro" id="IPR027417">
    <property type="entry name" value="P-loop_NTPase"/>
</dbReference>
<feature type="compositionally biased region" description="Low complexity" evidence="1">
    <location>
        <begin position="468"/>
        <end position="484"/>
    </location>
</feature>
<feature type="region of interest" description="Disordered" evidence="1">
    <location>
        <begin position="935"/>
        <end position="959"/>
    </location>
</feature>
<feature type="compositionally biased region" description="Acidic residues" evidence="1">
    <location>
        <begin position="153"/>
        <end position="164"/>
    </location>
</feature>
<evidence type="ECO:0000313" key="4">
    <source>
        <dbReference type="Proteomes" id="UP000075714"/>
    </source>
</evidence>
<feature type="compositionally biased region" description="Low complexity" evidence="1">
    <location>
        <begin position="856"/>
        <end position="879"/>
    </location>
</feature>
<dbReference type="PANTHER" id="PTHR14074:SF16">
    <property type="entry name" value="ANTIVIRAL INNATE IMMUNE RESPONSE RECEPTOR RIG-I"/>
    <property type="match status" value="1"/>
</dbReference>
<dbReference type="STRING" id="33097.A0A150GKF3"/>
<feature type="domain" description="Helicase ATP-binding" evidence="2">
    <location>
        <begin position="40"/>
        <end position="419"/>
    </location>
</feature>
<feature type="region of interest" description="Disordered" evidence="1">
    <location>
        <begin position="730"/>
        <end position="799"/>
    </location>
</feature>
<dbReference type="Proteomes" id="UP000075714">
    <property type="component" value="Unassembled WGS sequence"/>
</dbReference>
<feature type="compositionally biased region" description="Low complexity" evidence="1">
    <location>
        <begin position="311"/>
        <end position="336"/>
    </location>
</feature>
<dbReference type="GO" id="GO:0005524">
    <property type="term" value="F:ATP binding"/>
    <property type="evidence" value="ECO:0007669"/>
    <property type="project" value="InterPro"/>
</dbReference>
<feature type="compositionally biased region" description="Pro residues" evidence="1">
    <location>
        <begin position="730"/>
        <end position="744"/>
    </location>
</feature>
<dbReference type="GO" id="GO:0003676">
    <property type="term" value="F:nucleic acid binding"/>
    <property type="evidence" value="ECO:0007669"/>
    <property type="project" value="InterPro"/>
</dbReference>